<reference evidence="2" key="1">
    <citation type="submission" date="2021-02" db="EMBL/GenBank/DDBJ databases">
        <authorList>
            <person name="Nowell W R."/>
        </authorList>
    </citation>
    <scope>NUCLEOTIDE SEQUENCE</scope>
</reference>
<dbReference type="AlphaFoldDB" id="A0A817T8V0"/>
<evidence type="ECO:0000256" key="1">
    <source>
        <dbReference type="SAM" id="MobiDB-lite"/>
    </source>
</evidence>
<protein>
    <submittedName>
        <fullName evidence="2">Uncharacterized protein</fullName>
    </submittedName>
</protein>
<accession>A0A817T8V0</accession>
<sequence length="73" mass="8279">MWNNFDVELQRLHKLQRVSCRIDDKLEINDDIEDDCSKTVHDEDSVNDRGNIGDAEDDIGQNDVAVFSDVSVG</sequence>
<feature type="region of interest" description="Disordered" evidence="1">
    <location>
        <begin position="39"/>
        <end position="58"/>
    </location>
</feature>
<comment type="caution">
    <text evidence="2">The sequence shown here is derived from an EMBL/GenBank/DDBJ whole genome shotgun (WGS) entry which is preliminary data.</text>
</comment>
<proteinExistence type="predicted"/>
<organism evidence="2 3">
    <name type="scientific">Rotaria socialis</name>
    <dbReference type="NCBI Taxonomy" id="392032"/>
    <lineage>
        <taxon>Eukaryota</taxon>
        <taxon>Metazoa</taxon>
        <taxon>Spiralia</taxon>
        <taxon>Gnathifera</taxon>
        <taxon>Rotifera</taxon>
        <taxon>Eurotatoria</taxon>
        <taxon>Bdelloidea</taxon>
        <taxon>Philodinida</taxon>
        <taxon>Philodinidae</taxon>
        <taxon>Rotaria</taxon>
    </lineage>
</organism>
<name>A0A817T8V0_9BILA</name>
<evidence type="ECO:0000313" key="3">
    <source>
        <dbReference type="Proteomes" id="UP000663833"/>
    </source>
</evidence>
<evidence type="ECO:0000313" key="2">
    <source>
        <dbReference type="EMBL" id="CAF3311185.1"/>
    </source>
</evidence>
<gene>
    <name evidence="2" type="ORF">LUA448_LOCUS8997</name>
</gene>
<dbReference type="EMBL" id="CAJNYD010001030">
    <property type="protein sequence ID" value="CAF3311185.1"/>
    <property type="molecule type" value="Genomic_DNA"/>
</dbReference>
<dbReference type="Proteomes" id="UP000663833">
    <property type="component" value="Unassembled WGS sequence"/>
</dbReference>